<dbReference type="Gene3D" id="2.60.120.10">
    <property type="entry name" value="Jelly Rolls"/>
    <property type="match status" value="1"/>
</dbReference>
<evidence type="ECO:0000259" key="3">
    <source>
        <dbReference type="Pfam" id="PF21621"/>
    </source>
</evidence>
<proteinExistence type="predicted"/>
<organism evidence="4 5">
    <name type="scientific">Desulfocucumis palustris</name>
    <dbReference type="NCBI Taxonomy" id="1898651"/>
    <lineage>
        <taxon>Bacteria</taxon>
        <taxon>Bacillati</taxon>
        <taxon>Bacillota</taxon>
        <taxon>Clostridia</taxon>
        <taxon>Eubacteriales</taxon>
        <taxon>Desulfocucumaceae</taxon>
        <taxon>Desulfocucumis</taxon>
    </lineage>
</organism>
<evidence type="ECO:0000313" key="5">
    <source>
        <dbReference type="Proteomes" id="UP000239549"/>
    </source>
</evidence>
<dbReference type="AlphaFoldDB" id="A0A2L2XCN6"/>
<gene>
    <name evidence="4" type="ORF">DCCM_3021</name>
</gene>
<evidence type="ECO:0000256" key="1">
    <source>
        <dbReference type="ARBA" id="ARBA00029741"/>
    </source>
</evidence>
<dbReference type="InterPro" id="IPR014710">
    <property type="entry name" value="RmlC-like_jellyroll"/>
</dbReference>
<reference evidence="5" key="1">
    <citation type="submission" date="2018-02" db="EMBL/GenBank/DDBJ databases">
        <title>Genome sequence of Desulfocucumis palustris strain NAW-5.</title>
        <authorList>
            <person name="Watanabe M."/>
            <person name="Kojima H."/>
            <person name="Fukui M."/>
        </authorList>
    </citation>
    <scope>NUCLEOTIDE SEQUENCE [LARGE SCALE GENOMIC DNA]</scope>
    <source>
        <strain evidence="5">NAW-5</strain>
    </source>
</reference>
<comment type="caution">
    <text evidence="4">The sequence shown here is derived from an EMBL/GenBank/DDBJ whole genome shotgun (WGS) entry which is preliminary data.</text>
</comment>
<dbReference type="Pfam" id="PF21621">
    <property type="entry name" value="MPI_cupin_dom"/>
    <property type="match status" value="1"/>
</dbReference>
<dbReference type="EMBL" id="BFAV01000124">
    <property type="protein sequence ID" value="GBF33910.1"/>
    <property type="molecule type" value="Genomic_DNA"/>
</dbReference>
<dbReference type="InterPro" id="IPR049071">
    <property type="entry name" value="MPI_cupin_dom"/>
</dbReference>
<evidence type="ECO:0000256" key="2">
    <source>
        <dbReference type="ARBA" id="ARBA00030762"/>
    </source>
</evidence>
<accession>A0A2L2XCN6</accession>
<name>A0A2L2XCN6_9FIRM</name>
<dbReference type="Proteomes" id="UP000239549">
    <property type="component" value="Unassembled WGS sequence"/>
</dbReference>
<sequence>MNSLDVFLLICIINGKGKLIYENGVIVLISGSNIMIPANMGNYQIKGDIEVIACYVN</sequence>
<protein>
    <recommendedName>
        <fullName evidence="1">Phosphohexomutase</fullName>
    </recommendedName>
    <alternativeName>
        <fullName evidence="2">Phosphomannose isomerase</fullName>
    </alternativeName>
</protein>
<keyword evidence="5" id="KW-1185">Reference proteome</keyword>
<feature type="domain" description="Mannose-6-phosphate isomerase cupin" evidence="3">
    <location>
        <begin position="5"/>
        <end position="55"/>
    </location>
</feature>
<evidence type="ECO:0000313" key="4">
    <source>
        <dbReference type="EMBL" id="GBF33910.1"/>
    </source>
</evidence>